<dbReference type="NCBIfam" id="TIGR00399">
    <property type="entry name" value="metG_C_term"/>
    <property type="match status" value="1"/>
</dbReference>
<sequence>MGKDTPAPTERPQTTGAGARTAEAQTRGVYYATTPIFYVNAEPHIGHAYTTTLVDVVTRFHRLKGDDTLFLTGTDEHGEKIQKAADAAGLSPQAYTDRVAKKFQDTWNSLGIAYDEFIRTTEARHQAVVHEVLTRVYEAGDIIFGEYGGLYCVGCERYYTDKELEGGKCPQHDIPLEYRSEENYFFRMERYRPWLRETLEENPELIRPERYRNEVLSILREPIGDLSISRPRSRVPWGIPLPWDENHVTYVWFDALINYYSALKSRDAVERYWPFVEHFIAKDILKPHGVFWPTMLKSAGLPLYRHLNVHGYWLVDGGKMSKSKGNVVRPLDLKDKYGNDAFRYYLLRDMTFGLDASFSEVGLAERINADLANDLGNLLNRTLGMLGKYRGGVVPAPGPLEPIDEALRDAFVGLPERMTELFDALQFDRAIESVLEAVRKANKYIAETQPWVLAKEGAAGRLDTVLYGCVEALRCASILLSPVIPTKAAELQQQLGLKGDYTLQDAATWGLTPAGTPTAPGAPLFPRVDLAALNDSLEPKETALEHLPEVTLDDFAKLELRVAEILKAEAHPKADKLLVLTVKLGPEERTVVSGIREWYTPAELVGKKVVLVANLKPVKLRGVLSQGMILAAEDSEGNLSVSVLDRDLASGSVVR</sequence>
<feature type="domain" description="TRNA-binding" evidence="15">
    <location>
        <begin position="554"/>
        <end position="655"/>
    </location>
</feature>
<dbReference type="HAMAP" id="MF_01228">
    <property type="entry name" value="Met_tRNA_synth_type2"/>
    <property type="match status" value="1"/>
</dbReference>
<dbReference type="InterPro" id="IPR041872">
    <property type="entry name" value="Anticodon_Met"/>
</dbReference>
<evidence type="ECO:0000256" key="7">
    <source>
        <dbReference type="ARBA" id="ARBA00022741"/>
    </source>
</evidence>
<dbReference type="KEGG" id="tra:Trad_0274"/>
<keyword evidence="7 13" id="KW-0547">Nucleotide-binding</keyword>
<dbReference type="InterPro" id="IPR023457">
    <property type="entry name" value="Met-tRNA_synth_2"/>
</dbReference>
<dbReference type="Proteomes" id="UP000000379">
    <property type="component" value="Chromosome"/>
</dbReference>
<dbReference type="InterPro" id="IPR002547">
    <property type="entry name" value="tRNA-bd_dom"/>
</dbReference>
<comment type="similarity">
    <text evidence="13">Belongs to the class-I aminoacyl-tRNA synthetase family. MetG type 2A subfamily.</text>
</comment>
<dbReference type="SUPFAM" id="SSF52374">
    <property type="entry name" value="Nucleotidylyl transferase"/>
    <property type="match status" value="1"/>
</dbReference>
<feature type="binding site" evidence="13">
    <location>
        <position position="169"/>
    </location>
    <ligand>
        <name>Zn(2+)</name>
        <dbReference type="ChEBI" id="CHEBI:29105"/>
    </ligand>
</feature>
<dbReference type="InterPro" id="IPR033911">
    <property type="entry name" value="MetRS_core"/>
</dbReference>
<dbReference type="InterPro" id="IPR015413">
    <property type="entry name" value="Methionyl/Leucyl_tRNA_Synth"/>
</dbReference>
<name>D7CR14_TRURR</name>
<dbReference type="EMBL" id="CP002049">
    <property type="protein sequence ID" value="ADI13414.1"/>
    <property type="molecule type" value="Genomic_DNA"/>
</dbReference>
<evidence type="ECO:0000256" key="11">
    <source>
        <dbReference type="ARBA" id="ARBA00023146"/>
    </source>
</evidence>
<keyword evidence="6 13" id="KW-0436">Ligase</keyword>
<dbReference type="CDD" id="cd07957">
    <property type="entry name" value="Anticodon_Ia_Met"/>
    <property type="match status" value="1"/>
</dbReference>
<dbReference type="NCBIfam" id="NF008900">
    <property type="entry name" value="PRK12267.1"/>
    <property type="match status" value="1"/>
</dbReference>
<feature type="binding site" evidence="13">
    <location>
        <position position="155"/>
    </location>
    <ligand>
        <name>Zn(2+)</name>
        <dbReference type="ChEBI" id="CHEBI:29105"/>
    </ligand>
</feature>
<evidence type="ECO:0000256" key="3">
    <source>
        <dbReference type="ARBA" id="ARBA00011738"/>
    </source>
</evidence>
<dbReference type="PROSITE" id="PS50886">
    <property type="entry name" value="TRBD"/>
    <property type="match status" value="1"/>
</dbReference>
<feature type="short sequence motif" description="'HIGH' region" evidence="13">
    <location>
        <begin position="37"/>
        <end position="47"/>
    </location>
</feature>
<keyword evidence="17" id="KW-1185">Reference proteome</keyword>
<dbReference type="GO" id="GO:0005737">
    <property type="term" value="C:cytoplasm"/>
    <property type="evidence" value="ECO:0007669"/>
    <property type="project" value="UniProtKB-SubCell"/>
</dbReference>
<evidence type="ECO:0000256" key="14">
    <source>
        <dbReference type="SAM" id="MobiDB-lite"/>
    </source>
</evidence>
<evidence type="ECO:0000313" key="16">
    <source>
        <dbReference type="EMBL" id="ADI13414.1"/>
    </source>
</evidence>
<reference evidence="16 17" key="2">
    <citation type="journal article" date="2011" name="Stand. Genomic Sci.">
        <title>Complete genome sequence of Truepera radiovictrix type strain (RQ-24).</title>
        <authorList>
            <person name="Ivanova N."/>
            <person name="Rohde C."/>
            <person name="Munk C."/>
            <person name="Nolan M."/>
            <person name="Lucas S."/>
            <person name="Del Rio T.G."/>
            <person name="Tice H."/>
            <person name="Deshpande S."/>
            <person name="Cheng J.F."/>
            <person name="Tapia R."/>
            <person name="Han C."/>
            <person name="Goodwin L."/>
            <person name="Pitluck S."/>
            <person name="Liolios K."/>
            <person name="Mavromatis K."/>
            <person name="Mikhailova N."/>
            <person name="Pati A."/>
            <person name="Chen A."/>
            <person name="Palaniappan K."/>
            <person name="Land M."/>
            <person name="Hauser L."/>
            <person name="Chang Y.J."/>
            <person name="Jeffries C.D."/>
            <person name="Brambilla E."/>
            <person name="Rohde M."/>
            <person name="Goker M."/>
            <person name="Tindall B.J."/>
            <person name="Woyke T."/>
            <person name="Bristow J."/>
            <person name="Eisen J.A."/>
            <person name="Markowitz V."/>
            <person name="Hugenholtz P."/>
            <person name="Kyrpides N.C."/>
            <person name="Klenk H.P."/>
            <person name="Lapidus A."/>
        </authorList>
    </citation>
    <scope>NUCLEOTIDE SEQUENCE [LARGE SCALE GENOMIC DNA]</scope>
    <source>
        <strain evidence="17">DSM 17093 / CIP 108686 / LMG 22925 / RQ-24</strain>
    </source>
</reference>
<comment type="catalytic activity">
    <reaction evidence="12 13">
        <text>tRNA(Met) + L-methionine + ATP = L-methionyl-tRNA(Met) + AMP + diphosphate</text>
        <dbReference type="Rhea" id="RHEA:13481"/>
        <dbReference type="Rhea" id="RHEA-COMP:9667"/>
        <dbReference type="Rhea" id="RHEA-COMP:9698"/>
        <dbReference type="ChEBI" id="CHEBI:30616"/>
        <dbReference type="ChEBI" id="CHEBI:33019"/>
        <dbReference type="ChEBI" id="CHEBI:57844"/>
        <dbReference type="ChEBI" id="CHEBI:78442"/>
        <dbReference type="ChEBI" id="CHEBI:78530"/>
        <dbReference type="ChEBI" id="CHEBI:456215"/>
        <dbReference type="EC" id="6.1.1.10"/>
    </reaction>
</comment>
<dbReference type="InterPro" id="IPR009080">
    <property type="entry name" value="tRNAsynth_Ia_anticodon-bd"/>
</dbReference>
<dbReference type="GO" id="GO:0006431">
    <property type="term" value="P:methionyl-tRNA aminoacylation"/>
    <property type="evidence" value="ECO:0007669"/>
    <property type="project" value="UniProtKB-UniRule"/>
</dbReference>
<dbReference type="FunFam" id="2.170.220.10:FF:000003">
    <property type="entry name" value="Methionine--tRNA ligase"/>
    <property type="match status" value="1"/>
</dbReference>
<dbReference type="Pfam" id="PF01588">
    <property type="entry name" value="tRNA_bind"/>
    <property type="match status" value="1"/>
</dbReference>
<dbReference type="InterPro" id="IPR014729">
    <property type="entry name" value="Rossmann-like_a/b/a_fold"/>
</dbReference>
<dbReference type="eggNOG" id="COG0073">
    <property type="taxonomic scope" value="Bacteria"/>
</dbReference>
<evidence type="ECO:0000256" key="6">
    <source>
        <dbReference type="ARBA" id="ARBA00022598"/>
    </source>
</evidence>
<dbReference type="Gene3D" id="2.40.50.140">
    <property type="entry name" value="Nucleic acid-binding proteins"/>
    <property type="match status" value="1"/>
</dbReference>
<keyword evidence="5 13" id="KW-0820">tRNA-binding</keyword>
<keyword evidence="13" id="KW-0862">Zinc</keyword>
<keyword evidence="10 13" id="KW-0648">Protein biosynthesis</keyword>
<evidence type="ECO:0000256" key="5">
    <source>
        <dbReference type="ARBA" id="ARBA00022555"/>
    </source>
</evidence>
<dbReference type="STRING" id="649638.Trad_0274"/>
<organism evidence="16 17">
    <name type="scientific">Truepera radiovictrix (strain DSM 17093 / CIP 108686 / LMG 22925 / RQ-24)</name>
    <dbReference type="NCBI Taxonomy" id="649638"/>
    <lineage>
        <taxon>Bacteria</taxon>
        <taxon>Thermotogati</taxon>
        <taxon>Deinococcota</taxon>
        <taxon>Deinococci</taxon>
        <taxon>Trueperales</taxon>
        <taxon>Trueperaceae</taxon>
        <taxon>Truepera</taxon>
    </lineage>
</organism>
<dbReference type="InterPro" id="IPR012340">
    <property type="entry name" value="NA-bd_OB-fold"/>
</dbReference>
<dbReference type="NCBIfam" id="TIGR00398">
    <property type="entry name" value="metG"/>
    <property type="match status" value="1"/>
</dbReference>
<evidence type="ECO:0000256" key="9">
    <source>
        <dbReference type="ARBA" id="ARBA00022884"/>
    </source>
</evidence>
<accession>D7CR14</accession>
<evidence type="ECO:0000256" key="4">
    <source>
        <dbReference type="ARBA" id="ARBA00022490"/>
    </source>
</evidence>
<dbReference type="OrthoDB" id="9810191at2"/>
<dbReference type="EC" id="6.1.1.10" evidence="13"/>
<dbReference type="AlphaFoldDB" id="D7CR14"/>
<evidence type="ECO:0000256" key="13">
    <source>
        <dbReference type="HAMAP-Rule" id="MF_01228"/>
    </source>
</evidence>
<feature type="binding site" evidence="13">
    <location>
        <position position="152"/>
    </location>
    <ligand>
        <name>Zn(2+)</name>
        <dbReference type="ChEBI" id="CHEBI:29105"/>
    </ligand>
</feature>
<keyword evidence="11 13" id="KW-0030">Aminoacyl-tRNA synthetase</keyword>
<dbReference type="Gene3D" id="2.170.220.10">
    <property type="match status" value="1"/>
</dbReference>
<dbReference type="RefSeq" id="WP_013176794.1">
    <property type="nucleotide sequence ID" value="NC_014221.1"/>
</dbReference>
<evidence type="ECO:0000256" key="10">
    <source>
        <dbReference type="ARBA" id="ARBA00022917"/>
    </source>
</evidence>
<evidence type="ECO:0000259" key="15">
    <source>
        <dbReference type="PROSITE" id="PS50886"/>
    </source>
</evidence>
<comment type="cofactor">
    <cofactor evidence="13">
        <name>Zn(2+)</name>
        <dbReference type="ChEBI" id="CHEBI:29105"/>
    </cofactor>
    <text evidence="13">Binds 1 zinc ion per subunit.</text>
</comment>
<dbReference type="PRINTS" id="PR01041">
    <property type="entry name" value="TRNASYNTHMET"/>
</dbReference>
<dbReference type="GO" id="GO:0046872">
    <property type="term" value="F:metal ion binding"/>
    <property type="evidence" value="ECO:0007669"/>
    <property type="project" value="UniProtKB-KW"/>
</dbReference>
<dbReference type="eggNOG" id="COG0143">
    <property type="taxonomic scope" value="Bacteria"/>
</dbReference>
<dbReference type="PANTHER" id="PTHR43326:SF1">
    <property type="entry name" value="METHIONINE--TRNA LIGASE, MITOCHONDRIAL"/>
    <property type="match status" value="1"/>
</dbReference>
<comment type="subunit">
    <text evidence="3 13">Homodimer.</text>
</comment>
<keyword evidence="9 13" id="KW-0694">RNA-binding</keyword>
<dbReference type="Pfam" id="PF09334">
    <property type="entry name" value="tRNA-synt_1g"/>
    <property type="match status" value="2"/>
</dbReference>
<reference evidence="17" key="1">
    <citation type="submission" date="2010-05" db="EMBL/GenBank/DDBJ databases">
        <title>The complete genome of Truepera radiovictris DSM 17093.</title>
        <authorList>
            <consortium name="US DOE Joint Genome Institute (JGI-PGF)"/>
            <person name="Lucas S."/>
            <person name="Copeland A."/>
            <person name="Lapidus A."/>
            <person name="Glavina del Rio T."/>
            <person name="Dalin E."/>
            <person name="Tice H."/>
            <person name="Bruce D."/>
            <person name="Goodwin L."/>
            <person name="Pitluck S."/>
            <person name="Kyrpides N."/>
            <person name="Mavromatis K."/>
            <person name="Ovchinnikova G."/>
            <person name="Munk A.C."/>
            <person name="Detter J.C."/>
            <person name="Han C."/>
            <person name="Tapia R."/>
            <person name="Land M."/>
            <person name="Hauser L."/>
            <person name="Markowitz V."/>
            <person name="Cheng J.-F."/>
            <person name="Hugenholtz P."/>
            <person name="Woyke T."/>
            <person name="Wu D."/>
            <person name="Tindall B."/>
            <person name="Pomrenke H.G."/>
            <person name="Brambilla E."/>
            <person name="Klenk H.-P."/>
            <person name="Eisen J.A."/>
        </authorList>
    </citation>
    <scope>NUCLEOTIDE SEQUENCE [LARGE SCALE GENOMIC DNA]</scope>
    <source>
        <strain evidence="17">DSM 17093 / CIP 108686 / LMG 22925 / RQ-24</strain>
    </source>
</reference>
<comment type="subcellular location">
    <subcellularLocation>
        <location evidence="2 13">Cytoplasm</location>
    </subcellularLocation>
</comment>
<keyword evidence="4 13" id="KW-0963">Cytoplasm</keyword>
<dbReference type="GO" id="GO:0004825">
    <property type="term" value="F:methionine-tRNA ligase activity"/>
    <property type="evidence" value="ECO:0007669"/>
    <property type="project" value="UniProtKB-UniRule"/>
</dbReference>
<feature type="binding site" evidence="13">
    <location>
        <position position="172"/>
    </location>
    <ligand>
        <name>Zn(2+)</name>
        <dbReference type="ChEBI" id="CHEBI:29105"/>
    </ligand>
</feature>
<evidence type="ECO:0000313" key="17">
    <source>
        <dbReference type="Proteomes" id="UP000000379"/>
    </source>
</evidence>
<dbReference type="CDD" id="cd02800">
    <property type="entry name" value="tRNA_bind_EcMetRS_like"/>
    <property type="match status" value="1"/>
</dbReference>
<dbReference type="CDD" id="cd00814">
    <property type="entry name" value="MetRS_core"/>
    <property type="match status" value="1"/>
</dbReference>
<dbReference type="InterPro" id="IPR014758">
    <property type="entry name" value="Met-tRNA_synth"/>
</dbReference>
<dbReference type="GO" id="GO:0005524">
    <property type="term" value="F:ATP binding"/>
    <property type="evidence" value="ECO:0007669"/>
    <property type="project" value="UniProtKB-UniRule"/>
</dbReference>
<comment type="function">
    <text evidence="1 13">Is required not only for elongation of protein synthesis but also for the initiation of all mRNA translation through initiator tRNA(fMet) aminoacylation.</text>
</comment>
<keyword evidence="13" id="KW-0479">Metal-binding</keyword>
<dbReference type="InterPro" id="IPR004495">
    <property type="entry name" value="Met-tRNA-synth_bsu_C"/>
</dbReference>
<dbReference type="PANTHER" id="PTHR43326">
    <property type="entry name" value="METHIONYL-TRNA SYNTHETASE"/>
    <property type="match status" value="1"/>
</dbReference>
<dbReference type="GO" id="GO:0000049">
    <property type="term" value="F:tRNA binding"/>
    <property type="evidence" value="ECO:0007669"/>
    <property type="project" value="UniProtKB-UniRule"/>
</dbReference>
<proteinExistence type="inferred from homology"/>
<dbReference type="Gene3D" id="1.10.730.10">
    <property type="entry name" value="Isoleucyl-tRNA Synthetase, Domain 1"/>
    <property type="match status" value="1"/>
</dbReference>
<comment type="caution">
    <text evidence="13">Lacks conserved residue(s) required for the propagation of feature annotation.</text>
</comment>
<dbReference type="SUPFAM" id="SSF47323">
    <property type="entry name" value="Anticodon-binding domain of a subclass of class I aminoacyl-tRNA synthetases"/>
    <property type="match status" value="1"/>
</dbReference>
<evidence type="ECO:0000256" key="8">
    <source>
        <dbReference type="ARBA" id="ARBA00022840"/>
    </source>
</evidence>
<dbReference type="SUPFAM" id="SSF50249">
    <property type="entry name" value="Nucleic acid-binding proteins"/>
    <property type="match status" value="1"/>
</dbReference>
<evidence type="ECO:0000256" key="2">
    <source>
        <dbReference type="ARBA" id="ARBA00004496"/>
    </source>
</evidence>
<dbReference type="HOGENOM" id="CLU_009710_9_4_0"/>
<evidence type="ECO:0000256" key="12">
    <source>
        <dbReference type="ARBA" id="ARBA00047364"/>
    </source>
</evidence>
<feature type="short sequence motif" description="'KMSKS' region" evidence="13">
    <location>
        <begin position="319"/>
        <end position="323"/>
    </location>
</feature>
<gene>
    <name evidence="13" type="primary">metG</name>
    <name evidence="16" type="ordered locus">Trad_0274</name>
</gene>
<protein>
    <recommendedName>
        <fullName evidence="13">Methionine--tRNA ligase</fullName>
        <ecNumber evidence="13">6.1.1.10</ecNumber>
    </recommendedName>
    <alternativeName>
        <fullName evidence="13">Methionyl-tRNA synthetase</fullName>
        <shortName evidence="13">MetRS</shortName>
    </alternativeName>
</protein>
<evidence type="ECO:0000256" key="1">
    <source>
        <dbReference type="ARBA" id="ARBA00003314"/>
    </source>
</evidence>
<dbReference type="Gene3D" id="3.40.50.620">
    <property type="entry name" value="HUPs"/>
    <property type="match status" value="1"/>
</dbReference>
<feature type="region of interest" description="Disordered" evidence="14">
    <location>
        <begin position="1"/>
        <end position="22"/>
    </location>
</feature>
<dbReference type="FunFam" id="2.40.50.140:FF:000042">
    <property type="entry name" value="Methionine--tRNA ligase"/>
    <property type="match status" value="1"/>
</dbReference>
<keyword evidence="8 13" id="KW-0067">ATP-binding</keyword>